<proteinExistence type="predicted"/>
<protein>
    <submittedName>
        <fullName evidence="2">Uncharacterized protein</fullName>
    </submittedName>
</protein>
<comment type="caution">
    <text evidence="2">The sequence shown here is derived from an EMBL/GenBank/DDBJ whole genome shotgun (WGS) entry which is preliminary data.</text>
</comment>
<evidence type="ECO:0000256" key="1">
    <source>
        <dbReference type="SAM" id="MobiDB-lite"/>
    </source>
</evidence>
<feature type="compositionally biased region" description="Pro residues" evidence="1">
    <location>
        <begin position="139"/>
        <end position="159"/>
    </location>
</feature>
<evidence type="ECO:0000313" key="3">
    <source>
        <dbReference type="Proteomes" id="UP000018766"/>
    </source>
</evidence>
<name>V8GBG5_9BURK</name>
<sequence length="216" mass="23805">MAQTKQAPTPEANTPVQADATVAEPTTAKKAVPSQVKKARTVRAMIRTQEKVDSTPRKPKHIYTHEYKVTVEKEVGNTLSELSEASGFSVRQLTRIALSHLIKIYAPHYGLENWAAPEVRLPPPVLSPNQTQTVVQPYTPQPQALPPNQPLPWTPPQPAKSPYSRPDPFGNHIVTPYTMQPDVTPPTPMWQIEDAGAVPSNGMLYGIPYEETKFGG</sequence>
<dbReference type="AlphaFoldDB" id="V8GBG5"/>
<feature type="region of interest" description="Disordered" evidence="1">
    <location>
        <begin position="1"/>
        <end position="40"/>
    </location>
</feature>
<dbReference type="Proteomes" id="UP000018766">
    <property type="component" value="Unassembled WGS sequence"/>
</dbReference>
<keyword evidence="3" id="KW-1185">Reference proteome</keyword>
<organism evidence="2 3">
    <name type="scientific">Pelistega indica</name>
    <dbReference type="NCBI Taxonomy" id="1414851"/>
    <lineage>
        <taxon>Bacteria</taxon>
        <taxon>Pseudomonadati</taxon>
        <taxon>Pseudomonadota</taxon>
        <taxon>Betaproteobacteria</taxon>
        <taxon>Burkholderiales</taxon>
        <taxon>Alcaligenaceae</taxon>
        <taxon>Pelistega</taxon>
    </lineage>
</organism>
<reference evidence="2 3" key="1">
    <citation type="submission" date="2013-11" db="EMBL/GenBank/DDBJ databases">
        <title>Genomic analysis of Pelistega sp. HM-7.</title>
        <authorList>
            <person name="Kumbhare S.V."/>
            <person name="Shetty S.A."/>
            <person name="Sharma O."/>
            <person name="Dhotre D.P."/>
        </authorList>
    </citation>
    <scope>NUCLEOTIDE SEQUENCE [LARGE SCALE GENOMIC DNA]</scope>
    <source>
        <strain evidence="2 3">HM-7</strain>
    </source>
</reference>
<accession>V8GBG5</accession>
<feature type="compositionally biased region" description="Polar residues" evidence="1">
    <location>
        <begin position="1"/>
        <end position="16"/>
    </location>
</feature>
<evidence type="ECO:0000313" key="2">
    <source>
        <dbReference type="EMBL" id="ETD73092.1"/>
    </source>
</evidence>
<feature type="region of interest" description="Disordered" evidence="1">
    <location>
        <begin position="137"/>
        <end position="171"/>
    </location>
</feature>
<dbReference type="EMBL" id="AYSV01000002">
    <property type="protein sequence ID" value="ETD73092.1"/>
    <property type="molecule type" value="Genomic_DNA"/>
</dbReference>
<gene>
    <name evidence="2" type="ORF">V757_00355</name>
</gene>
<dbReference type="RefSeq" id="WP_023948770.1">
    <property type="nucleotide sequence ID" value="NZ_AYSV01000002.1"/>
</dbReference>